<gene>
    <name evidence="3" type="ORF">ESP50_05895</name>
</gene>
<dbReference type="InterPro" id="IPR036217">
    <property type="entry name" value="MethylDNA_cys_MeTrfase_DNAb"/>
</dbReference>
<dbReference type="Gene3D" id="1.10.10.10">
    <property type="entry name" value="Winged helix-like DNA-binding domain superfamily/Winged helix DNA-binding domain"/>
    <property type="match status" value="1"/>
</dbReference>
<protein>
    <submittedName>
        <fullName evidence="3">DNA-binding protein</fullName>
    </submittedName>
</protein>
<keyword evidence="1" id="KW-0227">DNA damage</keyword>
<feature type="domain" description="Methylated-DNA-[protein]-cysteine S-methyltransferase DNA binding" evidence="2">
    <location>
        <begin position="10"/>
        <end position="82"/>
    </location>
</feature>
<dbReference type="CDD" id="cd06445">
    <property type="entry name" value="ATase"/>
    <property type="match status" value="1"/>
</dbReference>
<reference evidence="3 4" key="1">
    <citation type="submission" date="2019-01" db="EMBL/GenBank/DDBJ databases">
        <title>Agromyces.</title>
        <authorList>
            <person name="Li J."/>
        </authorList>
    </citation>
    <scope>NUCLEOTIDE SEQUENCE [LARGE SCALE GENOMIC DNA]</scope>
    <source>
        <strain evidence="3 4">DSM 23870</strain>
    </source>
</reference>
<accession>A0A4Q2M6Q6</accession>
<keyword evidence="3" id="KW-0238">DNA-binding</keyword>
<dbReference type="Pfam" id="PF01035">
    <property type="entry name" value="DNA_binding_1"/>
    <property type="match status" value="1"/>
</dbReference>
<name>A0A4Q2M6Q6_9MICO</name>
<dbReference type="GO" id="GO:0003824">
    <property type="term" value="F:catalytic activity"/>
    <property type="evidence" value="ECO:0007669"/>
    <property type="project" value="InterPro"/>
</dbReference>
<dbReference type="AlphaFoldDB" id="A0A4Q2M6Q6"/>
<dbReference type="GO" id="GO:0003677">
    <property type="term" value="F:DNA binding"/>
    <property type="evidence" value="ECO:0007669"/>
    <property type="project" value="UniProtKB-KW"/>
</dbReference>
<dbReference type="InterPro" id="IPR036388">
    <property type="entry name" value="WH-like_DNA-bd_sf"/>
</dbReference>
<organism evidence="3 4">
    <name type="scientific">Agromyces atrinae</name>
    <dbReference type="NCBI Taxonomy" id="592376"/>
    <lineage>
        <taxon>Bacteria</taxon>
        <taxon>Bacillati</taxon>
        <taxon>Actinomycetota</taxon>
        <taxon>Actinomycetes</taxon>
        <taxon>Micrococcales</taxon>
        <taxon>Microbacteriaceae</taxon>
        <taxon>Agromyces</taxon>
    </lineage>
</organism>
<dbReference type="PANTHER" id="PTHR42942">
    <property type="entry name" value="6-O-METHYLGUANINE DNA METHYLTRANSFERASE"/>
    <property type="match status" value="1"/>
</dbReference>
<dbReference type="PANTHER" id="PTHR42942:SF1">
    <property type="entry name" value="ALKYLTRANSFERASE-LIKE PROTEIN 1"/>
    <property type="match status" value="1"/>
</dbReference>
<keyword evidence="4" id="KW-1185">Reference proteome</keyword>
<comment type="caution">
    <text evidence="3">The sequence shown here is derived from an EMBL/GenBank/DDBJ whole genome shotgun (WGS) entry which is preliminary data.</text>
</comment>
<dbReference type="InterPro" id="IPR014048">
    <property type="entry name" value="MethylDNA_cys_MeTrfase_DNA-bd"/>
</dbReference>
<dbReference type="SUPFAM" id="SSF46767">
    <property type="entry name" value="Methylated DNA-protein cysteine methyltransferase, C-terminal domain"/>
    <property type="match status" value="1"/>
</dbReference>
<evidence type="ECO:0000313" key="4">
    <source>
        <dbReference type="Proteomes" id="UP000292686"/>
    </source>
</evidence>
<sequence length="110" mass="11982">MSTPTFDRGFVEHVLEVVDSIPPGRVMTYGDVAAALGSRAARGVGQVMAYYGSSSPWWRVLRAGGHPPRGLAARAFAYYEHEGTPLIVTTTDEGYRVDYARCRWSPSASS</sequence>
<proteinExistence type="predicted"/>
<evidence type="ECO:0000313" key="3">
    <source>
        <dbReference type="EMBL" id="RXZ87618.1"/>
    </source>
</evidence>
<dbReference type="EMBL" id="SDPM01000002">
    <property type="protein sequence ID" value="RXZ87618.1"/>
    <property type="molecule type" value="Genomic_DNA"/>
</dbReference>
<dbReference type="InterPro" id="IPR052520">
    <property type="entry name" value="ATL_DNA_repair"/>
</dbReference>
<evidence type="ECO:0000256" key="1">
    <source>
        <dbReference type="ARBA" id="ARBA00022763"/>
    </source>
</evidence>
<dbReference type="OrthoDB" id="9132167at2"/>
<dbReference type="GO" id="GO:0006281">
    <property type="term" value="P:DNA repair"/>
    <property type="evidence" value="ECO:0007669"/>
    <property type="project" value="InterPro"/>
</dbReference>
<dbReference type="RefSeq" id="WP_129173395.1">
    <property type="nucleotide sequence ID" value="NZ_JACCBI010000001.1"/>
</dbReference>
<dbReference type="Proteomes" id="UP000292686">
    <property type="component" value="Unassembled WGS sequence"/>
</dbReference>
<evidence type="ECO:0000259" key="2">
    <source>
        <dbReference type="Pfam" id="PF01035"/>
    </source>
</evidence>